<evidence type="ECO:0000256" key="7">
    <source>
        <dbReference type="ARBA" id="ARBA00023180"/>
    </source>
</evidence>
<dbReference type="InterPro" id="IPR011050">
    <property type="entry name" value="Pectin_lyase_fold/virulence"/>
</dbReference>
<keyword evidence="3" id="KW-0964">Secreted</keyword>
<evidence type="ECO:0000256" key="13">
    <source>
        <dbReference type="RuleBase" id="RU361169"/>
    </source>
</evidence>
<dbReference type="PANTHER" id="PTHR31736:SF9">
    <property type="entry name" value="ENDO-XYLOGALACTURONAN HYDROLASE A-RELATED"/>
    <property type="match status" value="1"/>
</dbReference>
<evidence type="ECO:0000256" key="2">
    <source>
        <dbReference type="ARBA" id="ARBA00008834"/>
    </source>
</evidence>
<proteinExistence type="inferred from homology"/>
<evidence type="ECO:0000313" key="14">
    <source>
        <dbReference type="EMBL" id="CDI53958.1"/>
    </source>
</evidence>
<keyword evidence="10" id="KW-0961">Cell wall biogenesis/degradation</keyword>
<evidence type="ECO:0000256" key="11">
    <source>
        <dbReference type="ARBA" id="ARBA00023326"/>
    </source>
</evidence>
<evidence type="ECO:0000256" key="10">
    <source>
        <dbReference type="ARBA" id="ARBA00023316"/>
    </source>
</evidence>
<dbReference type="EMBL" id="HG529598">
    <property type="protein sequence ID" value="CDI53958.1"/>
    <property type="molecule type" value="Genomic_DNA"/>
</dbReference>
<dbReference type="GO" id="GO:0005576">
    <property type="term" value="C:extracellular region"/>
    <property type="evidence" value="ECO:0007669"/>
    <property type="project" value="UniProtKB-SubCell"/>
</dbReference>
<evidence type="ECO:0000256" key="4">
    <source>
        <dbReference type="ARBA" id="ARBA00022729"/>
    </source>
</evidence>
<keyword evidence="5" id="KW-0677">Repeat</keyword>
<dbReference type="GO" id="GO:0000272">
    <property type="term" value="P:polysaccharide catabolic process"/>
    <property type="evidence" value="ECO:0007669"/>
    <property type="project" value="UniProtKB-KW"/>
</dbReference>
<evidence type="ECO:0000256" key="1">
    <source>
        <dbReference type="ARBA" id="ARBA00004613"/>
    </source>
</evidence>
<name>A0A077R4Y9_9BASI</name>
<dbReference type="AlphaFoldDB" id="A0A077R4Y9"/>
<keyword evidence="11" id="KW-0624">Polysaccharide degradation</keyword>
<dbReference type="GO" id="GO:0004650">
    <property type="term" value="F:polygalacturonase activity"/>
    <property type="evidence" value="ECO:0007669"/>
    <property type="project" value="InterPro"/>
</dbReference>
<dbReference type="InterPro" id="IPR012334">
    <property type="entry name" value="Pectin_lyas_fold"/>
</dbReference>
<keyword evidence="6 13" id="KW-0378">Hydrolase</keyword>
<dbReference type="PANTHER" id="PTHR31736">
    <property type="match status" value="1"/>
</dbReference>
<comment type="function">
    <text evidence="12">Pectinolytic enzyme involved in the degradation of xylogalacturonan (xga), a galacturonan backbone heavily substituted with xylose, and which is one important component of the hairy regions of pectin. Activity requires a galacturonic acid backbone substituted with xylose.</text>
</comment>
<evidence type="ECO:0000256" key="5">
    <source>
        <dbReference type="ARBA" id="ARBA00022737"/>
    </source>
</evidence>
<keyword evidence="9 13" id="KW-0326">Glycosidase</keyword>
<reference evidence="14" key="1">
    <citation type="journal article" date="2014" name="Genome Biol. Evol.">
        <title>Gene Loss Rather Than Gene Gain Is Associated with a Host Jump from Monocots to Dicots in the Smut Fungus Melanopsichium pennsylvanicum.</title>
        <authorList>
            <person name="Sharma R."/>
            <person name="Mishra B."/>
            <person name="Runge F."/>
            <person name="Thines M."/>
        </authorList>
    </citation>
    <scope>NUCLEOTIDE SEQUENCE</scope>
    <source>
        <strain evidence="14">4</strain>
    </source>
</reference>
<accession>A0A077R4Y9</accession>
<keyword evidence="4" id="KW-0732">Signal</keyword>
<keyword evidence="14" id="KW-0472">Membrane</keyword>
<dbReference type="InterPro" id="IPR000743">
    <property type="entry name" value="Glyco_hydro_28"/>
</dbReference>
<evidence type="ECO:0000256" key="9">
    <source>
        <dbReference type="ARBA" id="ARBA00023295"/>
    </source>
</evidence>
<comment type="similarity">
    <text evidence="2 13">Belongs to the glycosyl hydrolase 28 family.</text>
</comment>
<evidence type="ECO:0000256" key="3">
    <source>
        <dbReference type="ARBA" id="ARBA00022525"/>
    </source>
</evidence>
<organism evidence="14">
    <name type="scientific">Melanopsichium pennsylvanicum 4</name>
    <dbReference type="NCBI Taxonomy" id="1398559"/>
    <lineage>
        <taxon>Eukaryota</taxon>
        <taxon>Fungi</taxon>
        <taxon>Dikarya</taxon>
        <taxon>Basidiomycota</taxon>
        <taxon>Ustilaginomycotina</taxon>
        <taxon>Ustilaginomycetes</taxon>
        <taxon>Ustilaginales</taxon>
        <taxon>Ustilaginaceae</taxon>
        <taxon>Melanopsichium</taxon>
    </lineage>
</organism>
<dbReference type="GO" id="GO:0071555">
    <property type="term" value="P:cell wall organization"/>
    <property type="evidence" value="ECO:0007669"/>
    <property type="project" value="UniProtKB-KW"/>
</dbReference>
<keyword evidence="7" id="KW-0325">Glycoprotein</keyword>
<dbReference type="Pfam" id="PF00295">
    <property type="entry name" value="Glyco_hydro_28"/>
    <property type="match status" value="1"/>
</dbReference>
<evidence type="ECO:0000256" key="6">
    <source>
        <dbReference type="ARBA" id="ARBA00022801"/>
    </source>
</evidence>
<evidence type="ECO:0000256" key="8">
    <source>
        <dbReference type="ARBA" id="ARBA00023277"/>
    </source>
</evidence>
<dbReference type="SUPFAM" id="SSF51126">
    <property type="entry name" value="Pectin lyase-like"/>
    <property type="match status" value="1"/>
</dbReference>
<protein>
    <submittedName>
        <fullName evidence="14">Transmembrane protein</fullName>
    </submittedName>
</protein>
<sequence>MTTVNHIDASQLPAGVSLNRVFDIQARSSQSEDNTWTNITAIDVNVASANAEQNEFNVRQVGVASLSIPAGSFVDFRIQYKSTLESLGWAFVRPDSLDIDIRIEDDIIIFTLEGAKDVMVEINGDKWQALHLLINESDSQAPEQSNSRLWCFDTGINNGDAYKHVEDGQLIVPSNTTVYLGPGAFLTAQVIFSGVENASIRGPGFIYRPGKEYLPSNSGRPRELDGGAILIQHSKNIVVQDVCSLRVFGFSLPVCEGQRVHIDRFRSFSGYGNGDGIDLFCCQDVLIERCFLRNSDDTIAIYGHRWSYRGDTTDIRVRNCTLLPDIAHPIQIGTHGAPDKPEIFRRIHISGIDILDHEEHQMWYQGCITLNAGDENLIRDVCIENVRVEKITNGQLINIRVMKNAMWTTAPGRGIENVTIRNVELNTTRSKVVHPSMILGFDATRMVKNISIENLRIDGVHIHDGMPKPRWYTVSDYVPMFVNEHVQSLLFK</sequence>
<dbReference type="Gene3D" id="2.160.20.10">
    <property type="entry name" value="Single-stranded right-handed beta-helix, Pectin lyase-like"/>
    <property type="match status" value="1"/>
</dbReference>
<evidence type="ECO:0000256" key="12">
    <source>
        <dbReference type="ARBA" id="ARBA00037278"/>
    </source>
</evidence>
<keyword evidence="8" id="KW-0119">Carbohydrate metabolism</keyword>
<keyword evidence="14" id="KW-0812">Transmembrane</keyword>
<comment type="subcellular location">
    <subcellularLocation>
        <location evidence="1">Secreted</location>
    </subcellularLocation>
</comment>